<dbReference type="AlphaFoldDB" id="A0A927IYQ8"/>
<keyword evidence="2" id="KW-1133">Transmembrane helix</keyword>
<organism evidence="3 4">
    <name type="scientific">Cellulosimicrobium arenosum</name>
    <dbReference type="NCBI Taxonomy" id="2708133"/>
    <lineage>
        <taxon>Bacteria</taxon>
        <taxon>Bacillati</taxon>
        <taxon>Actinomycetota</taxon>
        <taxon>Actinomycetes</taxon>
        <taxon>Micrococcales</taxon>
        <taxon>Promicromonosporaceae</taxon>
        <taxon>Cellulosimicrobium</taxon>
    </lineage>
</organism>
<gene>
    <name evidence="3" type="ORF">IF651_01985</name>
</gene>
<reference evidence="3" key="2">
    <citation type="submission" date="2020-09" db="EMBL/GenBank/DDBJ databases">
        <authorList>
            <person name="Yu Y."/>
        </authorList>
    </citation>
    <scope>NUCLEOTIDE SEQUENCE</scope>
    <source>
        <strain evidence="3">KCTC 49039</strain>
    </source>
</reference>
<accession>A0A927IYQ8</accession>
<evidence type="ECO:0000313" key="4">
    <source>
        <dbReference type="Proteomes" id="UP000610846"/>
    </source>
</evidence>
<evidence type="ECO:0000256" key="2">
    <source>
        <dbReference type="SAM" id="Phobius"/>
    </source>
</evidence>
<feature type="compositionally biased region" description="Low complexity" evidence="1">
    <location>
        <begin position="18"/>
        <end position="27"/>
    </location>
</feature>
<keyword evidence="2" id="KW-0472">Membrane</keyword>
<comment type="caution">
    <text evidence="3">The sequence shown here is derived from an EMBL/GenBank/DDBJ whole genome shotgun (WGS) entry which is preliminary data.</text>
</comment>
<dbReference type="Proteomes" id="UP000610846">
    <property type="component" value="Unassembled WGS sequence"/>
</dbReference>
<proteinExistence type="predicted"/>
<dbReference type="RefSeq" id="WP_191827386.1">
    <property type="nucleotide sequence ID" value="NZ_JACYHB010000001.1"/>
</dbReference>
<dbReference type="EMBL" id="JACYHB010000001">
    <property type="protein sequence ID" value="MBD8077830.1"/>
    <property type="molecule type" value="Genomic_DNA"/>
</dbReference>
<reference evidence="3" key="1">
    <citation type="journal article" date="2018" name="Curr. Microbiol.">
        <title>Cellulosimicrobium arenosum sp. nov., Isolated from Marine Sediment Sand.</title>
        <authorList>
            <person name="Oh M."/>
            <person name="Kim J.H."/>
            <person name="Yoon J.H."/>
            <person name="Schumann P."/>
            <person name="Kim W."/>
        </authorList>
    </citation>
    <scope>NUCLEOTIDE SEQUENCE</scope>
    <source>
        <strain evidence="3">KCTC 49039</strain>
    </source>
</reference>
<name>A0A927IYQ8_9MICO</name>
<feature type="region of interest" description="Disordered" evidence="1">
    <location>
        <begin position="1"/>
        <end position="34"/>
    </location>
</feature>
<keyword evidence="4" id="KW-1185">Reference proteome</keyword>
<sequence>MHLLTADEGPAGTTSTLGPRATRPAGTRAREAPDIRLVAKTPFMSVSMPSAQRPSGWVRAVVLILSVLAMIPLVVVYVVASCAAAAAVGTATAAVWVWRTISPVRAPAHQA</sequence>
<keyword evidence="2" id="KW-0812">Transmembrane</keyword>
<evidence type="ECO:0000256" key="1">
    <source>
        <dbReference type="SAM" id="MobiDB-lite"/>
    </source>
</evidence>
<feature type="transmembrane region" description="Helical" evidence="2">
    <location>
        <begin position="57"/>
        <end position="77"/>
    </location>
</feature>
<protein>
    <submittedName>
        <fullName evidence="3">Uncharacterized protein</fullName>
    </submittedName>
</protein>
<evidence type="ECO:0000313" key="3">
    <source>
        <dbReference type="EMBL" id="MBD8077830.1"/>
    </source>
</evidence>